<comment type="cofactor">
    <cofactor evidence="1">
        <name>Co(2+)</name>
        <dbReference type="ChEBI" id="CHEBI:48828"/>
    </cofactor>
</comment>
<keyword evidence="4" id="KW-0378">Hydrolase</keyword>
<dbReference type="STRING" id="4846.A0A367KGG2"/>
<dbReference type="EMBL" id="PJQM01001756">
    <property type="protein sequence ID" value="RCI01267.1"/>
    <property type="molecule type" value="Genomic_DNA"/>
</dbReference>
<dbReference type="OrthoDB" id="407355at2759"/>
<comment type="caution">
    <text evidence="9">The sequence shown here is derived from an EMBL/GenBank/DDBJ whole genome shotgun (WGS) entry which is preliminary data.</text>
</comment>
<dbReference type="PANTHER" id="PTHR46471">
    <property type="entry name" value="CHITIN DEACETYLASE"/>
    <property type="match status" value="1"/>
</dbReference>
<evidence type="ECO:0000256" key="4">
    <source>
        <dbReference type="ARBA" id="ARBA00022801"/>
    </source>
</evidence>
<feature type="domain" description="NodB homology" evidence="8">
    <location>
        <begin position="87"/>
        <end position="209"/>
    </location>
</feature>
<organism evidence="9 10">
    <name type="scientific">Rhizopus stolonifer</name>
    <name type="common">Rhizopus nigricans</name>
    <dbReference type="NCBI Taxonomy" id="4846"/>
    <lineage>
        <taxon>Eukaryota</taxon>
        <taxon>Fungi</taxon>
        <taxon>Fungi incertae sedis</taxon>
        <taxon>Mucoromycota</taxon>
        <taxon>Mucoromycotina</taxon>
        <taxon>Mucoromycetes</taxon>
        <taxon>Mucorales</taxon>
        <taxon>Mucorineae</taxon>
        <taxon>Rhizopodaceae</taxon>
        <taxon>Rhizopus</taxon>
    </lineage>
</organism>
<dbReference type="SUPFAM" id="SSF88713">
    <property type="entry name" value="Glycoside hydrolase/deacetylase"/>
    <property type="match status" value="1"/>
</dbReference>
<keyword evidence="6" id="KW-0472">Membrane</keyword>
<keyword evidence="2" id="KW-0479">Metal-binding</keyword>
<sequence length="360" mass="40525">MYKMIKYIVATIAVIFCLLIQVAASELTVEERENTFASAGIHYNPDLGRWAIRTSTAHPSIDLPVFTQRKALNDSNRPAIPQVVRCKTEGQLAITYSEGPSDTTARIARQLNNASTPANFFVNIKWLQEERYATVLQNLYKAGHFIGMTYSLPTNNPSSMTDKEIQQDIIHNADMIHSILGVAPKYVRLHFSAHSDIRTEYILKQLGFVLVGYNLDGKDYLHKTPEFIGQEYERTFTNYKTSHQGKGSFISIQYDIPETGSLDAVSSVMKIIYKEGYTPVRMDTCLNDLKPYKVTAAGLDYVSDTMAKKQTQVKSISPAIVHSATVEPKQPEKQTSLGSTMISDPIVSYFLIYIFYFILT</sequence>
<feature type="signal peptide" evidence="7">
    <location>
        <begin position="1"/>
        <end position="24"/>
    </location>
</feature>
<dbReference type="GO" id="GO:0005975">
    <property type="term" value="P:carbohydrate metabolic process"/>
    <property type="evidence" value="ECO:0007669"/>
    <property type="project" value="InterPro"/>
</dbReference>
<evidence type="ECO:0000313" key="9">
    <source>
        <dbReference type="EMBL" id="RCI01267.1"/>
    </source>
</evidence>
<keyword evidence="10" id="KW-1185">Reference proteome</keyword>
<evidence type="ECO:0000256" key="3">
    <source>
        <dbReference type="ARBA" id="ARBA00022729"/>
    </source>
</evidence>
<dbReference type="Gene3D" id="3.20.20.370">
    <property type="entry name" value="Glycoside hydrolase/deacetylase"/>
    <property type="match status" value="1"/>
</dbReference>
<dbReference type="GO" id="GO:0016810">
    <property type="term" value="F:hydrolase activity, acting on carbon-nitrogen (but not peptide) bonds"/>
    <property type="evidence" value="ECO:0007669"/>
    <property type="project" value="InterPro"/>
</dbReference>
<dbReference type="Pfam" id="PF01522">
    <property type="entry name" value="Polysacc_deac_1"/>
    <property type="match status" value="1"/>
</dbReference>
<dbReference type="InterPro" id="IPR002509">
    <property type="entry name" value="NODB_dom"/>
</dbReference>
<keyword evidence="6" id="KW-0812">Transmembrane</keyword>
<accession>A0A367KGG2</accession>
<dbReference type="AlphaFoldDB" id="A0A367KGG2"/>
<reference evidence="9 10" key="1">
    <citation type="journal article" date="2018" name="G3 (Bethesda)">
        <title>Phylogenetic and Phylogenomic Definition of Rhizopus Species.</title>
        <authorList>
            <person name="Gryganskyi A.P."/>
            <person name="Golan J."/>
            <person name="Dolatabadi S."/>
            <person name="Mondo S."/>
            <person name="Robb S."/>
            <person name="Idnurm A."/>
            <person name="Muszewska A."/>
            <person name="Steczkiewicz K."/>
            <person name="Masonjones S."/>
            <person name="Liao H.L."/>
            <person name="Gajdeczka M.T."/>
            <person name="Anike F."/>
            <person name="Vuek A."/>
            <person name="Anishchenko I.M."/>
            <person name="Voigt K."/>
            <person name="de Hoog G.S."/>
            <person name="Smith M.E."/>
            <person name="Heitman J."/>
            <person name="Vilgalys R."/>
            <person name="Stajich J.E."/>
        </authorList>
    </citation>
    <scope>NUCLEOTIDE SEQUENCE [LARGE SCALE GENOMIC DNA]</scope>
    <source>
        <strain evidence="9 10">LSU 92-RS-03</strain>
    </source>
</reference>
<evidence type="ECO:0000259" key="8">
    <source>
        <dbReference type="Pfam" id="PF01522"/>
    </source>
</evidence>
<feature type="chain" id="PRO_5017008719" evidence="7">
    <location>
        <begin position="25"/>
        <end position="360"/>
    </location>
</feature>
<proteinExistence type="predicted"/>
<evidence type="ECO:0000256" key="1">
    <source>
        <dbReference type="ARBA" id="ARBA00001941"/>
    </source>
</evidence>
<dbReference type="PANTHER" id="PTHR46471:SF2">
    <property type="entry name" value="CHITIN DEACETYLASE-RELATED"/>
    <property type="match status" value="1"/>
</dbReference>
<keyword evidence="6" id="KW-1133">Transmembrane helix</keyword>
<evidence type="ECO:0000256" key="7">
    <source>
        <dbReference type="SAM" id="SignalP"/>
    </source>
</evidence>
<evidence type="ECO:0000256" key="6">
    <source>
        <dbReference type="SAM" id="Phobius"/>
    </source>
</evidence>
<feature type="transmembrane region" description="Helical" evidence="6">
    <location>
        <begin position="337"/>
        <end position="359"/>
    </location>
</feature>
<name>A0A367KGG2_RHIST</name>
<dbReference type="Proteomes" id="UP000253551">
    <property type="component" value="Unassembled WGS sequence"/>
</dbReference>
<dbReference type="GO" id="GO:0046872">
    <property type="term" value="F:metal ion binding"/>
    <property type="evidence" value="ECO:0007669"/>
    <property type="project" value="UniProtKB-KW"/>
</dbReference>
<evidence type="ECO:0000256" key="2">
    <source>
        <dbReference type="ARBA" id="ARBA00022723"/>
    </source>
</evidence>
<keyword evidence="3 7" id="KW-0732">Signal</keyword>
<evidence type="ECO:0000256" key="5">
    <source>
        <dbReference type="ARBA" id="ARBA00023277"/>
    </source>
</evidence>
<keyword evidence="5" id="KW-0119">Carbohydrate metabolism</keyword>
<evidence type="ECO:0000313" key="10">
    <source>
        <dbReference type="Proteomes" id="UP000253551"/>
    </source>
</evidence>
<dbReference type="InterPro" id="IPR011330">
    <property type="entry name" value="Glyco_hydro/deAcase_b/a-brl"/>
</dbReference>
<gene>
    <name evidence="9" type="primary">CDA2_1</name>
    <name evidence="9" type="ORF">CU098_003955</name>
</gene>
<protein>
    <submittedName>
        <fullName evidence="9">Chitin deacetylase</fullName>
    </submittedName>
</protein>